<evidence type="ECO:0000256" key="3">
    <source>
        <dbReference type="ARBA" id="ARBA00022989"/>
    </source>
</evidence>
<dbReference type="SUPFAM" id="SSF103473">
    <property type="entry name" value="MFS general substrate transporter"/>
    <property type="match status" value="1"/>
</dbReference>
<reference evidence="8 9" key="2">
    <citation type="submission" date="2018-11" db="EMBL/GenBank/DDBJ databases">
        <authorList>
            <consortium name="Pathogen Informatics"/>
        </authorList>
    </citation>
    <scope>NUCLEOTIDE SEQUENCE [LARGE SCALE GENOMIC DNA]</scope>
    <source>
        <strain evidence="8 9">Costa Rica</strain>
    </source>
</reference>
<evidence type="ECO:0000313" key="8">
    <source>
        <dbReference type="EMBL" id="VDM54741.1"/>
    </source>
</evidence>
<dbReference type="Proteomes" id="UP000267027">
    <property type="component" value="Unassembled WGS sequence"/>
</dbReference>
<dbReference type="AlphaFoldDB" id="A0A158PFB4"/>
<keyword evidence="9" id="KW-1185">Reference proteome</keyword>
<dbReference type="WBParaSite" id="ACOC_0000315501-mRNA-1">
    <property type="protein sequence ID" value="ACOC_0000315501-mRNA-1"/>
    <property type="gene ID" value="ACOC_0000315501"/>
</dbReference>
<dbReference type="STRING" id="334426.A0A158PFB4"/>
<feature type="transmembrane region" description="Helical" evidence="6">
    <location>
        <begin position="394"/>
        <end position="414"/>
    </location>
</feature>
<sequence length="509" mass="56995">MVASPNMKNGKSFQSRKMSKISGKHSESTMNRTGEENKETSWKSIYLVTAICMFCGVQFSIYFPTLWPFLKTVDPTTSEMFFGIITASFSLGQGMASPIFGFWMNRSKSIRQPLIYGITIMIVANVIFCFVEAFKQEERRWVMMVSRFFVGLGAGTVSVMRAYAATGSSLKDRLRAITLVQAAYVIGMTIGPAMPVVFSPINYPGWVFGPLHVDMYTSSAWFACLVCIVSLILLLILLEEKYAGVQDEEEADYNPLPKFDVLPVSICVLTQFTLMFIITNLETYVRLNLATLIVIIMLTILITGIIQALNGIFSIFIYASFVLKFGDCMSKGRERICTMFGLGLALLYHIATFPFPFGPTLKLTTKVLPHNVTLKLGCDPREYAWCSSTHYVTFWLYGVLYCTLLAAAFPFVTVSMNTLFSKILGPRRQGTMQGIMLMAGSLARVIGPLVVSSLFQLHGPVPVWSIEIGTLSITLLLWSLFYRRLVPLKIPDLSSGEYMKYPNGIKYRL</sequence>
<name>A0A158PFB4_ANGCS</name>
<dbReference type="PROSITE" id="PS50850">
    <property type="entry name" value="MFS"/>
    <property type="match status" value="1"/>
</dbReference>
<gene>
    <name evidence="8" type="ORF">ACOC_LOCUS3156</name>
</gene>
<dbReference type="Pfam" id="PF07690">
    <property type="entry name" value="MFS_1"/>
    <property type="match status" value="1"/>
</dbReference>
<evidence type="ECO:0000256" key="2">
    <source>
        <dbReference type="ARBA" id="ARBA00022692"/>
    </source>
</evidence>
<feature type="transmembrane region" description="Helical" evidence="6">
    <location>
        <begin position="140"/>
        <end position="164"/>
    </location>
</feature>
<dbReference type="PANTHER" id="PTHR23510:SF22">
    <property type="entry name" value="MAJOR FACILITATOR SUPERFAMILY (MFS) PROFILE DOMAIN-CONTAINING PROTEIN"/>
    <property type="match status" value="1"/>
</dbReference>
<dbReference type="Gene3D" id="1.20.1250.20">
    <property type="entry name" value="MFS general substrate transporter like domains"/>
    <property type="match status" value="1"/>
</dbReference>
<reference evidence="10" key="1">
    <citation type="submission" date="2016-04" db="UniProtKB">
        <authorList>
            <consortium name="WormBaseParasite"/>
        </authorList>
    </citation>
    <scope>IDENTIFICATION</scope>
</reference>
<dbReference type="GO" id="GO:0005765">
    <property type="term" value="C:lysosomal membrane"/>
    <property type="evidence" value="ECO:0007669"/>
    <property type="project" value="TreeGrafter"/>
</dbReference>
<evidence type="ECO:0000256" key="4">
    <source>
        <dbReference type="ARBA" id="ARBA00023136"/>
    </source>
</evidence>
<dbReference type="InterPro" id="IPR036259">
    <property type="entry name" value="MFS_trans_sf"/>
</dbReference>
<feature type="transmembrane region" description="Helical" evidence="6">
    <location>
        <begin position="45"/>
        <end position="69"/>
    </location>
</feature>
<feature type="transmembrane region" description="Helical" evidence="6">
    <location>
        <begin position="218"/>
        <end position="238"/>
    </location>
</feature>
<accession>A0A158PFB4</accession>
<organism evidence="10">
    <name type="scientific">Angiostrongylus costaricensis</name>
    <name type="common">Nematode worm</name>
    <dbReference type="NCBI Taxonomy" id="334426"/>
    <lineage>
        <taxon>Eukaryota</taxon>
        <taxon>Metazoa</taxon>
        <taxon>Ecdysozoa</taxon>
        <taxon>Nematoda</taxon>
        <taxon>Chromadorea</taxon>
        <taxon>Rhabditida</taxon>
        <taxon>Rhabditina</taxon>
        <taxon>Rhabditomorpha</taxon>
        <taxon>Strongyloidea</taxon>
        <taxon>Metastrongylidae</taxon>
        <taxon>Angiostrongylus</taxon>
    </lineage>
</organism>
<keyword evidence="3 6" id="KW-1133">Transmembrane helix</keyword>
<comment type="subcellular location">
    <subcellularLocation>
        <location evidence="1">Membrane</location>
        <topology evidence="1">Multi-pass membrane protein</topology>
    </subcellularLocation>
</comment>
<feature type="transmembrane region" description="Helical" evidence="6">
    <location>
        <begin position="259"/>
        <end position="278"/>
    </location>
</feature>
<evidence type="ECO:0000259" key="7">
    <source>
        <dbReference type="PROSITE" id="PS50850"/>
    </source>
</evidence>
<dbReference type="OMA" id="GTKMGWL"/>
<keyword evidence="2 6" id="KW-0812">Transmembrane</keyword>
<feature type="transmembrane region" description="Helical" evidence="6">
    <location>
        <begin position="176"/>
        <end position="198"/>
    </location>
</feature>
<proteinExistence type="predicted"/>
<evidence type="ECO:0000256" key="5">
    <source>
        <dbReference type="SAM" id="MobiDB-lite"/>
    </source>
</evidence>
<feature type="transmembrane region" description="Helical" evidence="6">
    <location>
        <begin position="114"/>
        <end position="134"/>
    </location>
</feature>
<feature type="domain" description="Major facilitator superfamily (MFS) profile" evidence="7">
    <location>
        <begin position="44"/>
        <end position="486"/>
    </location>
</feature>
<feature type="transmembrane region" description="Helical" evidence="6">
    <location>
        <begin position="335"/>
        <end position="357"/>
    </location>
</feature>
<dbReference type="InterPro" id="IPR020846">
    <property type="entry name" value="MFS_dom"/>
</dbReference>
<evidence type="ECO:0000313" key="9">
    <source>
        <dbReference type="Proteomes" id="UP000267027"/>
    </source>
</evidence>
<feature type="region of interest" description="Disordered" evidence="5">
    <location>
        <begin position="1"/>
        <end position="35"/>
    </location>
</feature>
<feature type="transmembrane region" description="Helical" evidence="6">
    <location>
        <begin position="290"/>
        <end position="323"/>
    </location>
</feature>
<dbReference type="PANTHER" id="PTHR23510">
    <property type="entry name" value="INNER MEMBRANE TRANSPORT PROTEIN YAJR"/>
    <property type="match status" value="1"/>
</dbReference>
<feature type="compositionally biased region" description="Polar residues" evidence="5">
    <location>
        <begin position="1"/>
        <end position="16"/>
    </location>
</feature>
<dbReference type="GO" id="GO:0022857">
    <property type="term" value="F:transmembrane transporter activity"/>
    <property type="evidence" value="ECO:0007669"/>
    <property type="project" value="InterPro"/>
</dbReference>
<keyword evidence="4 6" id="KW-0472">Membrane</keyword>
<evidence type="ECO:0000256" key="1">
    <source>
        <dbReference type="ARBA" id="ARBA00004141"/>
    </source>
</evidence>
<feature type="transmembrane region" description="Helical" evidence="6">
    <location>
        <begin position="435"/>
        <end position="455"/>
    </location>
</feature>
<dbReference type="InterPro" id="IPR051068">
    <property type="entry name" value="MFS_Domain-Containing_Protein"/>
</dbReference>
<dbReference type="CDD" id="cd17326">
    <property type="entry name" value="MFS_MFSD8"/>
    <property type="match status" value="1"/>
</dbReference>
<dbReference type="InterPro" id="IPR011701">
    <property type="entry name" value="MFS"/>
</dbReference>
<dbReference type="EMBL" id="UYYA01000842">
    <property type="protein sequence ID" value="VDM54741.1"/>
    <property type="molecule type" value="Genomic_DNA"/>
</dbReference>
<feature type="transmembrane region" description="Helical" evidence="6">
    <location>
        <begin position="461"/>
        <end position="481"/>
    </location>
</feature>
<evidence type="ECO:0000256" key="6">
    <source>
        <dbReference type="SAM" id="Phobius"/>
    </source>
</evidence>
<dbReference type="OrthoDB" id="370281at2759"/>
<feature type="transmembrane region" description="Helical" evidence="6">
    <location>
        <begin position="81"/>
        <end position="102"/>
    </location>
</feature>
<evidence type="ECO:0000313" key="10">
    <source>
        <dbReference type="WBParaSite" id="ACOC_0000315501-mRNA-1"/>
    </source>
</evidence>
<protein>
    <submittedName>
        <fullName evidence="10">MFS domain-containing protein</fullName>
    </submittedName>
</protein>